<dbReference type="Gene3D" id="1.10.1200.10">
    <property type="entry name" value="ACP-like"/>
    <property type="match status" value="1"/>
</dbReference>
<proteinExistence type="predicted"/>
<sequence>MAALLRLGTPVLCLSARLTPVAIAHLLKVTKASTVLVNGQVARISKEANVLLSEDSECQGSLPSFLEALGYDDLLDPSQELLDRPVPAPYVYRVRHELGAVIMHSSGTTGLPKPISHAPSYLLVYAGCHRLPEKEEQFDFNVSTLPLYHGFGLLAPSLSLSVGMPFVLPPASIIPTAKSTLSALRSVNARSMLSVPSIVEDILKSPDAGAVDTLKGLDFIAIGGAPMKEAVGQTLVSNGVKLLNHWGATEIGAIAPILYPPTDYDFHYLIPREDIGLEFELVDAAARSYRLIGHPQGWSGPFYVQDQLEMHPTDPKQLRILGRTDDLLVLVTGEKVRPTNLERAVAEHPWAKDVLAFGEGYPALGLLVEIAQRFETEFDNTSSEEVLRGFYSFLDKGNSLTDAHGKVTPNMIVFTKESVKPLLRTDKGSLARKANYNLFKDEFTKCFTASEKTEADPLPSPTADNGLALRKAVRTMVINATHIDDFLPTADADSTDFFEIGMDSLQATRLRRAIQNSLAATPSVASSSLALDFVFENSSVDKLVRAISTVMAGKFKPVDVTLTKEQRRVAAMNDMVSRYTEELASYEHLAAEARELPPTTESEGKVVLLTGSTGSLGCQLLHQLSNDDSVAKVICVNRPRDGGSEAARAYQLASMARRGVAVDSVKWDKVVAMESRISQPKLGLTPEQYEEVLAVDHIIHNAWPVDFNRSLSSLEPHIQALCNLVKLCLEGSAQTAHAQPKRILFASSIAVVGHYPDLDPEGPVFVPEEPVPAEATDKFGYPEAKWVCEELVARVNELYGTQTYEGAPLIRGTNVRIGQMTGPEGSGAWNQTEHFPIIVQASQMISALPIVSGSLSWMPVNRSASVIRELLFSKQFQEYYHMENPSRQSWSGLLHNLSHVLGTRDAPLPLIPFEEWLEKVRTFSNDQNENRALKVMNFLTHDFIRMASGTVVLGTSRAKDDSPTMVRSTSIDRQHLEEYCAYWKRVNLLK</sequence>
<name>A0A5C3LU24_9AGAR</name>
<dbReference type="InterPro" id="IPR009081">
    <property type="entry name" value="PP-bd_ACP"/>
</dbReference>
<dbReference type="SUPFAM" id="SSF47336">
    <property type="entry name" value="ACP-like"/>
    <property type="match status" value="1"/>
</dbReference>
<dbReference type="InterPro" id="IPR006162">
    <property type="entry name" value="Ppantetheine_attach_site"/>
</dbReference>
<dbReference type="Proteomes" id="UP000308652">
    <property type="component" value="Unassembled WGS sequence"/>
</dbReference>
<evidence type="ECO:0000313" key="6">
    <source>
        <dbReference type="Proteomes" id="UP000308652"/>
    </source>
</evidence>
<keyword evidence="1" id="KW-0596">Phosphopantetheine</keyword>
<feature type="domain" description="Polyketide synthase-like phosphopantetheine-binding" evidence="4">
    <location>
        <begin position="475"/>
        <end position="551"/>
    </location>
</feature>
<dbReference type="SUPFAM" id="SSF51735">
    <property type="entry name" value="NAD(P)-binding Rossmann-fold domains"/>
    <property type="match status" value="1"/>
</dbReference>
<dbReference type="SMART" id="SM00823">
    <property type="entry name" value="PKS_PP"/>
    <property type="match status" value="1"/>
</dbReference>
<dbReference type="PANTHER" id="PTHR43439:SF2">
    <property type="entry name" value="ENZYME, PUTATIVE (JCVI)-RELATED"/>
    <property type="match status" value="1"/>
</dbReference>
<dbReference type="InterPro" id="IPR036736">
    <property type="entry name" value="ACP-like_sf"/>
</dbReference>
<feature type="coiled-coil region" evidence="3">
    <location>
        <begin position="562"/>
        <end position="596"/>
    </location>
</feature>
<dbReference type="Pfam" id="PF07993">
    <property type="entry name" value="NAD_binding_4"/>
    <property type="match status" value="1"/>
</dbReference>
<dbReference type="InterPro" id="IPR000873">
    <property type="entry name" value="AMP-dep_synth/lig_dom"/>
</dbReference>
<dbReference type="Pfam" id="PF00501">
    <property type="entry name" value="AMP-binding"/>
    <property type="match status" value="1"/>
</dbReference>
<dbReference type="Pfam" id="PF23562">
    <property type="entry name" value="AMP-binding_C_3"/>
    <property type="match status" value="1"/>
</dbReference>
<dbReference type="PROSITE" id="PS00455">
    <property type="entry name" value="AMP_BINDING"/>
    <property type="match status" value="1"/>
</dbReference>
<dbReference type="EMBL" id="ML213615">
    <property type="protein sequence ID" value="TFK36292.1"/>
    <property type="molecule type" value="Genomic_DNA"/>
</dbReference>
<dbReference type="PROSITE" id="PS00012">
    <property type="entry name" value="PHOSPHOPANTETHEINE"/>
    <property type="match status" value="1"/>
</dbReference>
<gene>
    <name evidence="5" type="ORF">BDQ12DRAFT_687165</name>
</gene>
<dbReference type="InterPro" id="IPR036291">
    <property type="entry name" value="NAD(P)-bd_dom_sf"/>
</dbReference>
<dbReference type="Gene3D" id="3.40.50.720">
    <property type="entry name" value="NAD(P)-binding Rossmann-like Domain"/>
    <property type="match status" value="1"/>
</dbReference>
<evidence type="ECO:0000313" key="5">
    <source>
        <dbReference type="EMBL" id="TFK36292.1"/>
    </source>
</evidence>
<evidence type="ECO:0000256" key="3">
    <source>
        <dbReference type="SAM" id="Coils"/>
    </source>
</evidence>
<evidence type="ECO:0000259" key="4">
    <source>
        <dbReference type="SMART" id="SM00823"/>
    </source>
</evidence>
<dbReference type="PANTHER" id="PTHR43439">
    <property type="entry name" value="PHENYLACETATE-COENZYME A LIGASE"/>
    <property type="match status" value="1"/>
</dbReference>
<keyword evidence="3" id="KW-0175">Coiled coil</keyword>
<protein>
    <recommendedName>
        <fullName evidence="4">Polyketide synthase-like phosphopantetheine-binding domain-containing protein</fullName>
    </recommendedName>
</protein>
<dbReference type="InterPro" id="IPR013120">
    <property type="entry name" value="FAR_NAD-bd"/>
</dbReference>
<evidence type="ECO:0000256" key="2">
    <source>
        <dbReference type="ARBA" id="ARBA00022553"/>
    </source>
</evidence>
<dbReference type="Pfam" id="PF00550">
    <property type="entry name" value="PP-binding"/>
    <property type="match status" value="1"/>
</dbReference>
<dbReference type="InterPro" id="IPR020845">
    <property type="entry name" value="AMP-binding_CS"/>
</dbReference>
<keyword evidence="2" id="KW-0597">Phosphoprotein</keyword>
<dbReference type="InterPro" id="IPR020806">
    <property type="entry name" value="PKS_PP-bd"/>
</dbReference>
<dbReference type="STRING" id="68775.A0A5C3LU24"/>
<dbReference type="GO" id="GO:0031177">
    <property type="term" value="F:phosphopantetheine binding"/>
    <property type="evidence" value="ECO:0007669"/>
    <property type="project" value="InterPro"/>
</dbReference>
<dbReference type="OrthoDB" id="429813at2759"/>
<dbReference type="Gene3D" id="3.40.50.12780">
    <property type="entry name" value="N-terminal domain of ligase-like"/>
    <property type="match status" value="1"/>
</dbReference>
<reference evidence="5 6" key="1">
    <citation type="journal article" date="2019" name="Nat. Ecol. Evol.">
        <title>Megaphylogeny resolves global patterns of mushroom evolution.</title>
        <authorList>
            <person name="Varga T."/>
            <person name="Krizsan K."/>
            <person name="Foldi C."/>
            <person name="Dima B."/>
            <person name="Sanchez-Garcia M."/>
            <person name="Sanchez-Ramirez S."/>
            <person name="Szollosi G.J."/>
            <person name="Szarkandi J.G."/>
            <person name="Papp V."/>
            <person name="Albert L."/>
            <person name="Andreopoulos W."/>
            <person name="Angelini C."/>
            <person name="Antonin V."/>
            <person name="Barry K.W."/>
            <person name="Bougher N.L."/>
            <person name="Buchanan P."/>
            <person name="Buyck B."/>
            <person name="Bense V."/>
            <person name="Catcheside P."/>
            <person name="Chovatia M."/>
            <person name="Cooper J."/>
            <person name="Damon W."/>
            <person name="Desjardin D."/>
            <person name="Finy P."/>
            <person name="Geml J."/>
            <person name="Haridas S."/>
            <person name="Hughes K."/>
            <person name="Justo A."/>
            <person name="Karasinski D."/>
            <person name="Kautmanova I."/>
            <person name="Kiss B."/>
            <person name="Kocsube S."/>
            <person name="Kotiranta H."/>
            <person name="LaButti K.M."/>
            <person name="Lechner B.E."/>
            <person name="Liimatainen K."/>
            <person name="Lipzen A."/>
            <person name="Lukacs Z."/>
            <person name="Mihaltcheva S."/>
            <person name="Morgado L.N."/>
            <person name="Niskanen T."/>
            <person name="Noordeloos M.E."/>
            <person name="Ohm R.A."/>
            <person name="Ortiz-Santana B."/>
            <person name="Ovrebo C."/>
            <person name="Racz N."/>
            <person name="Riley R."/>
            <person name="Savchenko A."/>
            <person name="Shiryaev A."/>
            <person name="Soop K."/>
            <person name="Spirin V."/>
            <person name="Szebenyi C."/>
            <person name="Tomsovsky M."/>
            <person name="Tulloss R.E."/>
            <person name="Uehling J."/>
            <person name="Grigoriev I.V."/>
            <person name="Vagvolgyi C."/>
            <person name="Papp T."/>
            <person name="Martin F.M."/>
            <person name="Miettinen O."/>
            <person name="Hibbett D.S."/>
            <person name="Nagy L.G."/>
        </authorList>
    </citation>
    <scope>NUCLEOTIDE SEQUENCE [LARGE SCALE GENOMIC DNA]</scope>
    <source>
        <strain evidence="5 6">CBS 166.37</strain>
    </source>
</reference>
<dbReference type="InterPro" id="IPR042099">
    <property type="entry name" value="ANL_N_sf"/>
</dbReference>
<dbReference type="SUPFAM" id="SSF56801">
    <property type="entry name" value="Acetyl-CoA synthetase-like"/>
    <property type="match status" value="1"/>
</dbReference>
<keyword evidence="6" id="KW-1185">Reference proteome</keyword>
<dbReference type="InterPro" id="IPR051414">
    <property type="entry name" value="Adenylate-forming_Reductase"/>
</dbReference>
<organism evidence="5 6">
    <name type="scientific">Crucibulum laeve</name>
    <dbReference type="NCBI Taxonomy" id="68775"/>
    <lineage>
        <taxon>Eukaryota</taxon>
        <taxon>Fungi</taxon>
        <taxon>Dikarya</taxon>
        <taxon>Basidiomycota</taxon>
        <taxon>Agaricomycotina</taxon>
        <taxon>Agaricomycetes</taxon>
        <taxon>Agaricomycetidae</taxon>
        <taxon>Agaricales</taxon>
        <taxon>Agaricineae</taxon>
        <taxon>Nidulariaceae</taxon>
        <taxon>Crucibulum</taxon>
    </lineage>
</organism>
<dbReference type="AlphaFoldDB" id="A0A5C3LU24"/>
<evidence type="ECO:0000256" key="1">
    <source>
        <dbReference type="ARBA" id="ARBA00022450"/>
    </source>
</evidence>
<accession>A0A5C3LU24</accession>